<feature type="region of interest" description="Disordered" evidence="1">
    <location>
        <begin position="42"/>
        <end position="87"/>
    </location>
</feature>
<evidence type="ECO:0000313" key="2">
    <source>
        <dbReference type="EMBL" id="KAK9717678.1"/>
    </source>
</evidence>
<accession>A0AAW1KEW2</accession>
<reference evidence="2 3" key="1">
    <citation type="journal article" date="2024" name="BMC Genomics">
        <title>De novo assembly and annotation of Popillia japonica's genome with initial clues to its potential as an invasive pest.</title>
        <authorList>
            <person name="Cucini C."/>
            <person name="Boschi S."/>
            <person name="Funari R."/>
            <person name="Cardaioli E."/>
            <person name="Iannotti N."/>
            <person name="Marturano G."/>
            <person name="Paoli F."/>
            <person name="Bruttini M."/>
            <person name="Carapelli A."/>
            <person name="Frati F."/>
            <person name="Nardi F."/>
        </authorList>
    </citation>
    <scope>NUCLEOTIDE SEQUENCE [LARGE SCALE GENOMIC DNA]</scope>
    <source>
        <strain evidence="2">DMR45628</strain>
    </source>
</reference>
<dbReference type="EMBL" id="JASPKY010000237">
    <property type="protein sequence ID" value="KAK9717678.1"/>
    <property type="molecule type" value="Genomic_DNA"/>
</dbReference>
<evidence type="ECO:0000313" key="3">
    <source>
        <dbReference type="Proteomes" id="UP001458880"/>
    </source>
</evidence>
<proteinExistence type="predicted"/>
<dbReference type="AlphaFoldDB" id="A0AAW1KEW2"/>
<gene>
    <name evidence="2" type="ORF">QE152_g23593</name>
</gene>
<keyword evidence="3" id="KW-1185">Reference proteome</keyword>
<organism evidence="2 3">
    <name type="scientific">Popillia japonica</name>
    <name type="common">Japanese beetle</name>
    <dbReference type="NCBI Taxonomy" id="7064"/>
    <lineage>
        <taxon>Eukaryota</taxon>
        <taxon>Metazoa</taxon>
        <taxon>Ecdysozoa</taxon>
        <taxon>Arthropoda</taxon>
        <taxon>Hexapoda</taxon>
        <taxon>Insecta</taxon>
        <taxon>Pterygota</taxon>
        <taxon>Neoptera</taxon>
        <taxon>Endopterygota</taxon>
        <taxon>Coleoptera</taxon>
        <taxon>Polyphaga</taxon>
        <taxon>Scarabaeiformia</taxon>
        <taxon>Scarabaeidae</taxon>
        <taxon>Rutelinae</taxon>
        <taxon>Popillia</taxon>
    </lineage>
</organism>
<comment type="caution">
    <text evidence="2">The sequence shown here is derived from an EMBL/GenBank/DDBJ whole genome shotgun (WGS) entry which is preliminary data.</text>
</comment>
<dbReference type="Proteomes" id="UP001458880">
    <property type="component" value="Unassembled WGS sequence"/>
</dbReference>
<protein>
    <recommendedName>
        <fullName evidence="4">PiggyBac transposable element-derived protein domain-containing protein</fullName>
    </recommendedName>
</protein>
<name>A0AAW1KEW2_POPJA</name>
<feature type="compositionally biased region" description="Basic and acidic residues" evidence="1">
    <location>
        <begin position="67"/>
        <end position="87"/>
    </location>
</feature>
<evidence type="ECO:0000256" key="1">
    <source>
        <dbReference type="SAM" id="MobiDB-lite"/>
    </source>
</evidence>
<evidence type="ECO:0008006" key="4">
    <source>
        <dbReference type="Google" id="ProtNLM"/>
    </source>
</evidence>
<feature type="compositionally biased region" description="Polar residues" evidence="1">
    <location>
        <begin position="42"/>
        <end position="53"/>
    </location>
</feature>
<sequence>MHFLNVSLMNAWIIYKRAHGMRMDLLEFEASVARALINKGISDNKQGRPQSATPPGILKKKKTAHRASAEIRKDLIGHTKKMDTGPN</sequence>